<name>A0AAD7Z5U3_DIPPU</name>
<evidence type="ECO:0000313" key="8">
    <source>
        <dbReference type="EMBL" id="KAJ9574449.1"/>
    </source>
</evidence>
<dbReference type="GO" id="GO:0022857">
    <property type="term" value="F:transmembrane transporter activity"/>
    <property type="evidence" value="ECO:0007669"/>
    <property type="project" value="InterPro"/>
</dbReference>
<evidence type="ECO:0000313" key="9">
    <source>
        <dbReference type="Proteomes" id="UP001233999"/>
    </source>
</evidence>
<evidence type="ECO:0000256" key="4">
    <source>
        <dbReference type="ARBA" id="ARBA00023136"/>
    </source>
</evidence>
<evidence type="ECO:0000259" key="7">
    <source>
        <dbReference type="PROSITE" id="PS50850"/>
    </source>
</evidence>
<proteinExistence type="predicted"/>
<protein>
    <recommendedName>
        <fullName evidence="7">Major facilitator superfamily (MFS) profile domain-containing protein</fullName>
    </recommendedName>
</protein>
<keyword evidence="4 6" id="KW-0472">Membrane</keyword>
<feature type="transmembrane region" description="Helical" evidence="6">
    <location>
        <begin position="404"/>
        <end position="421"/>
    </location>
</feature>
<evidence type="ECO:0000256" key="1">
    <source>
        <dbReference type="ARBA" id="ARBA00004141"/>
    </source>
</evidence>
<dbReference type="EMBL" id="JASPKZ010010287">
    <property type="protein sequence ID" value="KAJ9574449.1"/>
    <property type="molecule type" value="Genomic_DNA"/>
</dbReference>
<dbReference type="Proteomes" id="UP001233999">
    <property type="component" value="Unassembled WGS sequence"/>
</dbReference>
<feature type="region of interest" description="Disordered" evidence="5">
    <location>
        <begin position="564"/>
        <end position="625"/>
    </location>
</feature>
<feature type="transmembrane region" description="Helical" evidence="6">
    <location>
        <begin position="35"/>
        <end position="54"/>
    </location>
</feature>
<feature type="domain" description="Major facilitator superfamily (MFS) profile" evidence="7">
    <location>
        <begin position="26"/>
        <end position="459"/>
    </location>
</feature>
<feature type="transmembrane region" description="Helical" evidence="6">
    <location>
        <begin position="279"/>
        <end position="297"/>
    </location>
</feature>
<dbReference type="PROSITE" id="PS00217">
    <property type="entry name" value="SUGAR_TRANSPORT_2"/>
    <property type="match status" value="1"/>
</dbReference>
<dbReference type="SUPFAM" id="SSF103473">
    <property type="entry name" value="MFS general substrate transporter"/>
    <property type="match status" value="1"/>
</dbReference>
<dbReference type="PROSITE" id="PS50850">
    <property type="entry name" value="MFS"/>
    <property type="match status" value="1"/>
</dbReference>
<dbReference type="Pfam" id="PF00083">
    <property type="entry name" value="Sugar_tr"/>
    <property type="match status" value="1"/>
</dbReference>
<dbReference type="InterPro" id="IPR036259">
    <property type="entry name" value="MFS_trans_sf"/>
</dbReference>
<comment type="caution">
    <text evidence="8">The sequence shown here is derived from an EMBL/GenBank/DDBJ whole genome shotgun (WGS) entry which is preliminary data.</text>
</comment>
<feature type="transmembrane region" description="Helical" evidence="6">
    <location>
        <begin position="317"/>
        <end position="342"/>
    </location>
</feature>
<dbReference type="InterPro" id="IPR005828">
    <property type="entry name" value="MFS_sugar_transport-like"/>
</dbReference>
<feature type="transmembrane region" description="Helical" evidence="6">
    <location>
        <begin position="69"/>
        <end position="89"/>
    </location>
</feature>
<dbReference type="InterPro" id="IPR005829">
    <property type="entry name" value="Sugar_transporter_CS"/>
</dbReference>
<evidence type="ECO:0000256" key="5">
    <source>
        <dbReference type="SAM" id="MobiDB-lite"/>
    </source>
</evidence>
<dbReference type="InterPro" id="IPR050549">
    <property type="entry name" value="MFS_Trehalose_Transporter"/>
</dbReference>
<comment type="subcellular location">
    <subcellularLocation>
        <location evidence="1">Membrane</location>
        <topology evidence="1">Multi-pass membrane protein</topology>
    </subcellularLocation>
</comment>
<evidence type="ECO:0000256" key="6">
    <source>
        <dbReference type="SAM" id="Phobius"/>
    </source>
</evidence>
<feature type="compositionally biased region" description="Basic and acidic residues" evidence="5">
    <location>
        <begin position="564"/>
        <end position="587"/>
    </location>
</feature>
<feature type="transmembrane region" description="Helical" evidence="6">
    <location>
        <begin position="121"/>
        <end position="144"/>
    </location>
</feature>
<dbReference type="Gene3D" id="1.20.1250.20">
    <property type="entry name" value="MFS general substrate transporter like domains"/>
    <property type="match status" value="1"/>
</dbReference>
<feature type="transmembrane region" description="Helical" evidence="6">
    <location>
        <begin position="371"/>
        <end position="392"/>
    </location>
</feature>
<dbReference type="InterPro" id="IPR020846">
    <property type="entry name" value="MFS_dom"/>
</dbReference>
<dbReference type="PANTHER" id="PTHR48021">
    <property type="match status" value="1"/>
</dbReference>
<organism evidence="8 9">
    <name type="scientific">Diploptera punctata</name>
    <name type="common">Pacific beetle cockroach</name>
    <dbReference type="NCBI Taxonomy" id="6984"/>
    <lineage>
        <taxon>Eukaryota</taxon>
        <taxon>Metazoa</taxon>
        <taxon>Ecdysozoa</taxon>
        <taxon>Arthropoda</taxon>
        <taxon>Hexapoda</taxon>
        <taxon>Insecta</taxon>
        <taxon>Pterygota</taxon>
        <taxon>Neoptera</taxon>
        <taxon>Polyneoptera</taxon>
        <taxon>Dictyoptera</taxon>
        <taxon>Blattodea</taxon>
        <taxon>Blaberoidea</taxon>
        <taxon>Blaberidae</taxon>
        <taxon>Diplopterinae</taxon>
        <taxon>Diploptera</taxon>
    </lineage>
</organism>
<sequence>MTEEAGGKMEEPVKAAGRFRTALPQVLASTAKNMILLDLGMTVAFPTIVIPALHNTADALSLNNEQTSWFGSIMFICQPVGSVLSGLLLEHLGRKNAMILVNIPHMLGWCMFYFANSVTMLYVSTVIMGLGVGFMEAPIITYVGEISQPELRGILTSYPSIKSRGIFVQFGFILEYLMGTVSTWRTAAIASAVVPVITVIAITQVPETPIWLLSKGRVKEAEKALCWLRGWVPPSAVKKELDELIKYSENNKNSKNSQNKDGRCGCLNKARLIIEPQTLRPLFLVIMFFFFQHWSGMSAMRPYMVQVFDEFGVPVDAHWTTVITGVIGLIGNIVCMVGVPYWGKRPISLVSMAASSMCCNATGRCCIMAPMLLFVVLVFMQSVGVMPIPWMILSEVFPFRSRGLASGLAAAGSYVLAFIASKTFLNLKADLGLFGVFFLYGILAAIGYLVILFTFSETEGRSLEDIEEFYKKGMRGKIPKTNIFNPDLKQNSMNLCKTTNTSLMDSGHANMGFNSNEEVQMINKALFENSSKVADGISNHDNEGIHNTGIETVTKDTTFIENEQNHELKTDDITKSDDSVKTDDAAKTDSAAPQIPMKRKSTKTNETTNDKDTLDLNSTEENGDDIETLKGDVEENMCVSEKGEVFHHCGEEANEDELGLTNCEMKQKHHVNIIHEKAEVHSEAEVETKTRM</sequence>
<evidence type="ECO:0000256" key="3">
    <source>
        <dbReference type="ARBA" id="ARBA00022989"/>
    </source>
</evidence>
<dbReference type="FunFam" id="1.20.1250.20:FF:000249">
    <property type="entry name" value="facilitated trehalose transporter Tret1"/>
    <property type="match status" value="1"/>
</dbReference>
<feature type="transmembrane region" description="Helical" evidence="6">
    <location>
        <begin position="190"/>
        <end position="213"/>
    </location>
</feature>
<gene>
    <name evidence="8" type="ORF">L9F63_008375</name>
</gene>
<dbReference type="AlphaFoldDB" id="A0AAD7Z5U3"/>
<reference evidence="8" key="1">
    <citation type="journal article" date="2023" name="IScience">
        <title>Live-bearing cockroach genome reveals convergent evolutionary mechanisms linked to viviparity in insects and beyond.</title>
        <authorList>
            <person name="Fouks B."/>
            <person name="Harrison M.C."/>
            <person name="Mikhailova A.A."/>
            <person name="Marchal E."/>
            <person name="English S."/>
            <person name="Carruthers M."/>
            <person name="Jennings E.C."/>
            <person name="Chiamaka E.L."/>
            <person name="Frigard R.A."/>
            <person name="Pippel M."/>
            <person name="Attardo G.M."/>
            <person name="Benoit J.B."/>
            <person name="Bornberg-Bauer E."/>
            <person name="Tobe S.S."/>
        </authorList>
    </citation>
    <scope>NUCLEOTIDE SEQUENCE</scope>
    <source>
        <strain evidence="8">Stay&amp;Tobe</strain>
    </source>
</reference>
<accession>A0AAD7Z5U3</accession>
<reference evidence="8" key="2">
    <citation type="submission" date="2023-05" db="EMBL/GenBank/DDBJ databases">
        <authorList>
            <person name="Fouks B."/>
        </authorList>
    </citation>
    <scope>NUCLEOTIDE SEQUENCE</scope>
    <source>
        <strain evidence="8">Stay&amp;Tobe</strain>
        <tissue evidence="8">Testes</tissue>
    </source>
</reference>
<keyword evidence="2 6" id="KW-0812">Transmembrane</keyword>
<keyword evidence="9" id="KW-1185">Reference proteome</keyword>
<dbReference type="GO" id="GO:0016020">
    <property type="term" value="C:membrane"/>
    <property type="evidence" value="ECO:0007669"/>
    <property type="project" value="UniProtKB-SubCell"/>
</dbReference>
<evidence type="ECO:0000256" key="2">
    <source>
        <dbReference type="ARBA" id="ARBA00022692"/>
    </source>
</evidence>
<dbReference type="PANTHER" id="PTHR48021:SF39">
    <property type="entry name" value="MAJOR FACILITATOR SUPERFAMILY (MFS) PROFILE DOMAIN-CONTAINING PROTEIN"/>
    <property type="match status" value="1"/>
</dbReference>
<feature type="transmembrane region" description="Helical" evidence="6">
    <location>
        <begin position="433"/>
        <end position="455"/>
    </location>
</feature>
<keyword evidence="3 6" id="KW-1133">Transmembrane helix</keyword>